<comment type="caution">
    <text evidence="3">The sequence shown here is derived from an EMBL/GenBank/DDBJ whole genome shotgun (WGS) entry which is preliminary data.</text>
</comment>
<proteinExistence type="predicted"/>
<dbReference type="RefSeq" id="WP_307261940.1">
    <property type="nucleotide sequence ID" value="NZ_JAUSVL010000001.1"/>
</dbReference>
<dbReference type="AlphaFoldDB" id="A0AAE3VH09"/>
<organism evidence="3 4">
    <name type="scientific">Oligosphaera ethanolica</name>
    <dbReference type="NCBI Taxonomy" id="760260"/>
    <lineage>
        <taxon>Bacteria</taxon>
        <taxon>Pseudomonadati</taxon>
        <taxon>Lentisphaerota</taxon>
        <taxon>Oligosphaeria</taxon>
        <taxon>Oligosphaerales</taxon>
        <taxon>Oligosphaeraceae</taxon>
        <taxon>Oligosphaera</taxon>
    </lineage>
</organism>
<feature type="region of interest" description="Disordered" evidence="1">
    <location>
        <begin position="22"/>
        <end position="61"/>
    </location>
</feature>
<keyword evidence="2" id="KW-0732">Signal</keyword>
<evidence type="ECO:0000313" key="4">
    <source>
        <dbReference type="Proteomes" id="UP001238163"/>
    </source>
</evidence>
<feature type="compositionally biased region" description="Basic and acidic residues" evidence="1">
    <location>
        <begin position="25"/>
        <end position="38"/>
    </location>
</feature>
<evidence type="ECO:0000256" key="2">
    <source>
        <dbReference type="SAM" id="SignalP"/>
    </source>
</evidence>
<evidence type="ECO:0000256" key="1">
    <source>
        <dbReference type="SAM" id="MobiDB-lite"/>
    </source>
</evidence>
<feature type="chain" id="PRO_5042012411" evidence="2">
    <location>
        <begin position="23"/>
        <end position="290"/>
    </location>
</feature>
<reference evidence="3" key="1">
    <citation type="submission" date="2023-07" db="EMBL/GenBank/DDBJ databases">
        <title>Genomic Encyclopedia of Type Strains, Phase IV (KMG-IV): sequencing the most valuable type-strain genomes for metagenomic binning, comparative biology and taxonomic classification.</title>
        <authorList>
            <person name="Goeker M."/>
        </authorList>
    </citation>
    <scope>NUCLEOTIDE SEQUENCE</scope>
    <source>
        <strain evidence="3">DSM 24202</strain>
    </source>
</reference>
<dbReference type="Proteomes" id="UP001238163">
    <property type="component" value="Unassembled WGS sequence"/>
</dbReference>
<accession>A0AAE3VH09</accession>
<protein>
    <submittedName>
        <fullName evidence="3">Uncharacterized protein</fullName>
    </submittedName>
</protein>
<sequence>MRRIIAIAAVIAALLTAIAAPAQQKRGDKAPRRGEPQQKAKASKNLIVNGDLEDGGGKSPKGWSAVDGMMSSWGNEGNPGRCLVFDTSVLQVDKKKYLTAEEEFKGRGNTSKKNQYETVGAHEGVWAFSAPIEIKPDDQYFVLSADVWAPAKSTELFAPMIFIRGFTSVKADEAGKASSYFHVPHEGGPAYGEMFGPDKNHRPSREGDYLMVYRHTLTCRVVKPNSWRHFELGFKLPSMARFRPERIWIKPYAFWPLGVYKFDNLSLRRSTKAEVDEVNRRRPSIKELDE</sequence>
<dbReference type="EMBL" id="JAUSVL010000001">
    <property type="protein sequence ID" value="MDQ0290422.1"/>
    <property type="molecule type" value="Genomic_DNA"/>
</dbReference>
<gene>
    <name evidence="3" type="ORF">J3R75_002529</name>
</gene>
<name>A0AAE3VH09_9BACT</name>
<evidence type="ECO:0000313" key="3">
    <source>
        <dbReference type="EMBL" id="MDQ0290422.1"/>
    </source>
</evidence>
<feature type="signal peptide" evidence="2">
    <location>
        <begin position="1"/>
        <end position="22"/>
    </location>
</feature>
<keyword evidence="4" id="KW-1185">Reference proteome</keyword>